<evidence type="ECO:0000313" key="2">
    <source>
        <dbReference type="Proteomes" id="UP001234178"/>
    </source>
</evidence>
<sequence length="78" mass="8870">MSGILLINVWKCLATFFEGRQCRQKHQSGQVGIARLGPAAGNGNRLRLETPDQRLPAQMKWRAVKFSQKDIEEILLHL</sequence>
<keyword evidence="2" id="KW-1185">Reference proteome</keyword>
<name>A0ABQ9ZEP2_9CRUS</name>
<reference evidence="1 2" key="1">
    <citation type="journal article" date="2023" name="Nucleic Acids Res.">
        <title>The hologenome of Daphnia magna reveals possible DNA methylation and microbiome-mediated evolution of the host genome.</title>
        <authorList>
            <person name="Chaturvedi A."/>
            <person name="Li X."/>
            <person name="Dhandapani V."/>
            <person name="Marshall H."/>
            <person name="Kissane S."/>
            <person name="Cuenca-Cambronero M."/>
            <person name="Asole G."/>
            <person name="Calvet F."/>
            <person name="Ruiz-Romero M."/>
            <person name="Marangio P."/>
            <person name="Guigo R."/>
            <person name="Rago D."/>
            <person name="Mirbahai L."/>
            <person name="Eastwood N."/>
            <person name="Colbourne J.K."/>
            <person name="Zhou J."/>
            <person name="Mallon E."/>
            <person name="Orsini L."/>
        </authorList>
    </citation>
    <scope>NUCLEOTIDE SEQUENCE [LARGE SCALE GENOMIC DNA]</scope>
    <source>
        <strain evidence="1">LRV0_1</strain>
    </source>
</reference>
<evidence type="ECO:0000313" key="1">
    <source>
        <dbReference type="EMBL" id="KAK4011398.1"/>
    </source>
</evidence>
<organism evidence="1 2">
    <name type="scientific">Daphnia magna</name>
    <dbReference type="NCBI Taxonomy" id="35525"/>
    <lineage>
        <taxon>Eukaryota</taxon>
        <taxon>Metazoa</taxon>
        <taxon>Ecdysozoa</taxon>
        <taxon>Arthropoda</taxon>
        <taxon>Crustacea</taxon>
        <taxon>Branchiopoda</taxon>
        <taxon>Diplostraca</taxon>
        <taxon>Cladocera</taxon>
        <taxon>Anomopoda</taxon>
        <taxon>Daphniidae</taxon>
        <taxon>Daphnia</taxon>
    </lineage>
</organism>
<proteinExistence type="predicted"/>
<protein>
    <submittedName>
        <fullName evidence="1">Uncharacterized protein</fullName>
    </submittedName>
</protein>
<gene>
    <name evidence="1" type="ORF">OUZ56_020514</name>
</gene>
<dbReference type="Proteomes" id="UP001234178">
    <property type="component" value="Unassembled WGS sequence"/>
</dbReference>
<accession>A0ABQ9ZEP2</accession>
<dbReference type="EMBL" id="JAOYFB010000003">
    <property type="protein sequence ID" value="KAK4011398.1"/>
    <property type="molecule type" value="Genomic_DNA"/>
</dbReference>
<comment type="caution">
    <text evidence="1">The sequence shown here is derived from an EMBL/GenBank/DDBJ whole genome shotgun (WGS) entry which is preliminary data.</text>
</comment>